<dbReference type="Gene3D" id="3.40.605.10">
    <property type="entry name" value="Aldehyde Dehydrogenase, Chain A, domain 1"/>
    <property type="match status" value="1"/>
</dbReference>
<protein>
    <recommendedName>
        <fullName evidence="1">Aldehyde dehydrogenase domain-containing protein</fullName>
    </recommendedName>
</protein>
<evidence type="ECO:0000313" key="2">
    <source>
        <dbReference type="EMBL" id="KAK8731823.1"/>
    </source>
</evidence>
<name>A0AAW0WW11_CHEQU</name>
<organism evidence="2 3">
    <name type="scientific">Cherax quadricarinatus</name>
    <name type="common">Australian red claw crayfish</name>
    <dbReference type="NCBI Taxonomy" id="27406"/>
    <lineage>
        <taxon>Eukaryota</taxon>
        <taxon>Metazoa</taxon>
        <taxon>Ecdysozoa</taxon>
        <taxon>Arthropoda</taxon>
        <taxon>Crustacea</taxon>
        <taxon>Multicrustacea</taxon>
        <taxon>Malacostraca</taxon>
        <taxon>Eumalacostraca</taxon>
        <taxon>Eucarida</taxon>
        <taxon>Decapoda</taxon>
        <taxon>Pleocyemata</taxon>
        <taxon>Astacidea</taxon>
        <taxon>Parastacoidea</taxon>
        <taxon>Parastacidae</taxon>
        <taxon>Cherax</taxon>
    </lineage>
</organism>
<dbReference type="GO" id="GO:0016491">
    <property type="term" value="F:oxidoreductase activity"/>
    <property type="evidence" value="ECO:0007669"/>
    <property type="project" value="InterPro"/>
</dbReference>
<dbReference type="SUPFAM" id="SSF53720">
    <property type="entry name" value="ALDH-like"/>
    <property type="match status" value="1"/>
</dbReference>
<dbReference type="PANTHER" id="PTHR11699">
    <property type="entry name" value="ALDEHYDE DEHYDROGENASE-RELATED"/>
    <property type="match status" value="1"/>
</dbReference>
<sequence length="183" mass="20206">RKDVRNAAEAASKAQPAWEKRTGFNRSQILFYWAENLEQRRQEFIDHLVALTSQSTETAAQEVDATVARLFHWAAFCDKYGGDVQETQLYGTVLKIHEPVGIIGVACPDIAPLLSFVSLVAPAVARGNAVVVVPSEKYPTVALSLYQVLETSDLPGGVINILTGSRDHITKYLTEHQDLQAVW</sequence>
<feature type="domain" description="Aldehyde dehydrogenase" evidence="1">
    <location>
        <begin position="2"/>
        <end position="182"/>
    </location>
</feature>
<evidence type="ECO:0000259" key="1">
    <source>
        <dbReference type="Pfam" id="PF00171"/>
    </source>
</evidence>
<keyword evidence="3" id="KW-1185">Reference proteome</keyword>
<gene>
    <name evidence="2" type="ORF">OTU49_007282</name>
</gene>
<dbReference type="Pfam" id="PF00171">
    <property type="entry name" value="Aldedh"/>
    <property type="match status" value="1"/>
</dbReference>
<dbReference type="InterPro" id="IPR015590">
    <property type="entry name" value="Aldehyde_DH_dom"/>
</dbReference>
<dbReference type="InterPro" id="IPR016161">
    <property type="entry name" value="Ald_DH/histidinol_DH"/>
</dbReference>
<feature type="non-terminal residue" evidence="2">
    <location>
        <position position="183"/>
    </location>
</feature>
<dbReference type="InterPro" id="IPR016162">
    <property type="entry name" value="Ald_DH_N"/>
</dbReference>
<dbReference type="AlphaFoldDB" id="A0AAW0WW11"/>
<evidence type="ECO:0000313" key="3">
    <source>
        <dbReference type="Proteomes" id="UP001445076"/>
    </source>
</evidence>
<comment type="caution">
    <text evidence="2">The sequence shown here is derived from an EMBL/GenBank/DDBJ whole genome shotgun (WGS) entry which is preliminary data.</text>
</comment>
<reference evidence="2 3" key="1">
    <citation type="journal article" date="2024" name="BMC Genomics">
        <title>Genome assembly of redclaw crayfish (Cherax quadricarinatus) provides insights into its immune adaptation and hypoxia tolerance.</title>
        <authorList>
            <person name="Liu Z."/>
            <person name="Zheng J."/>
            <person name="Li H."/>
            <person name="Fang K."/>
            <person name="Wang S."/>
            <person name="He J."/>
            <person name="Zhou D."/>
            <person name="Weng S."/>
            <person name="Chi M."/>
            <person name="Gu Z."/>
            <person name="He J."/>
            <person name="Li F."/>
            <person name="Wang M."/>
        </authorList>
    </citation>
    <scope>NUCLEOTIDE SEQUENCE [LARGE SCALE GENOMIC DNA]</scope>
    <source>
        <strain evidence="2">ZL_2023a</strain>
    </source>
</reference>
<dbReference type="Proteomes" id="UP001445076">
    <property type="component" value="Unassembled WGS sequence"/>
</dbReference>
<feature type="non-terminal residue" evidence="2">
    <location>
        <position position="1"/>
    </location>
</feature>
<proteinExistence type="predicted"/>
<dbReference type="EMBL" id="JARKIK010000059">
    <property type="protein sequence ID" value="KAK8731823.1"/>
    <property type="molecule type" value="Genomic_DNA"/>
</dbReference>
<accession>A0AAW0WW11</accession>